<evidence type="ECO:0000313" key="8">
    <source>
        <dbReference type="EMBL" id="MFC4160868.1"/>
    </source>
</evidence>
<dbReference type="EMBL" id="JBHSBU010000001">
    <property type="protein sequence ID" value="MFC4160868.1"/>
    <property type="molecule type" value="Genomic_DNA"/>
</dbReference>
<keyword evidence="6 7" id="KW-0472">Membrane</keyword>
<feature type="transmembrane region" description="Helical" evidence="7">
    <location>
        <begin position="124"/>
        <end position="142"/>
    </location>
</feature>
<dbReference type="PANTHER" id="PTHR33452">
    <property type="entry name" value="OXIDOREDUCTASE CATD-RELATED"/>
    <property type="match status" value="1"/>
</dbReference>
<evidence type="ECO:0000256" key="6">
    <source>
        <dbReference type="ARBA" id="ARBA00023136"/>
    </source>
</evidence>
<keyword evidence="9" id="KW-1185">Reference proteome</keyword>
<dbReference type="Proteomes" id="UP001595791">
    <property type="component" value="Unassembled WGS sequence"/>
</dbReference>
<keyword evidence="4 7" id="KW-0812">Transmembrane</keyword>
<name>A0ABV8MUT6_9NEIS</name>
<comment type="subcellular location">
    <subcellularLocation>
        <location evidence="1">Cell membrane</location>
        <topology evidence="1">Multi-pass membrane protein</topology>
    </subcellularLocation>
</comment>
<evidence type="ECO:0000256" key="2">
    <source>
        <dbReference type="ARBA" id="ARBA00006679"/>
    </source>
</evidence>
<accession>A0ABV8MUT6</accession>
<evidence type="ECO:0000313" key="9">
    <source>
        <dbReference type="Proteomes" id="UP001595791"/>
    </source>
</evidence>
<evidence type="ECO:0000256" key="1">
    <source>
        <dbReference type="ARBA" id="ARBA00004651"/>
    </source>
</evidence>
<organism evidence="8 9">
    <name type="scientific">Chitinimonas lacunae</name>
    <dbReference type="NCBI Taxonomy" id="1963018"/>
    <lineage>
        <taxon>Bacteria</taxon>
        <taxon>Pseudomonadati</taxon>
        <taxon>Pseudomonadota</taxon>
        <taxon>Betaproteobacteria</taxon>
        <taxon>Neisseriales</taxon>
        <taxon>Chitinibacteraceae</taxon>
        <taxon>Chitinimonas</taxon>
    </lineage>
</organism>
<evidence type="ECO:0000256" key="3">
    <source>
        <dbReference type="ARBA" id="ARBA00022475"/>
    </source>
</evidence>
<evidence type="ECO:0000256" key="4">
    <source>
        <dbReference type="ARBA" id="ARBA00022692"/>
    </source>
</evidence>
<proteinExistence type="inferred from homology"/>
<dbReference type="InterPro" id="IPR032808">
    <property type="entry name" value="DoxX"/>
</dbReference>
<dbReference type="PANTHER" id="PTHR33452:SF1">
    <property type="entry name" value="INNER MEMBRANE PROTEIN YPHA-RELATED"/>
    <property type="match status" value="1"/>
</dbReference>
<protein>
    <submittedName>
        <fullName evidence="8">DoxX family protein</fullName>
    </submittedName>
</protein>
<feature type="transmembrane region" description="Helical" evidence="7">
    <location>
        <begin position="93"/>
        <end position="112"/>
    </location>
</feature>
<evidence type="ECO:0000256" key="7">
    <source>
        <dbReference type="SAM" id="Phobius"/>
    </source>
</evidence>
<keyword evidence="3" id="KW-1003">Cell membrane</keyword>
<comment type="caution">
    <text evidence="8">The sequence shown here is derived from an EMBL/GenBank/DDBJ whole genome shotgun (WGS) entry which is preliminary data.</text>
</comment>
<sequence length="160" mass="17384">MQTLPIVRIGRCMISVVERWLGPLVDLAARVYLADVFFQAGRTKLDNWEITVALFNDEYKVPLLPPELAAILGTAGELVFPVLLALGLGGRLGALGLSFVNIMAVVSYYHVLSQPTFAAALTQHLLWGIILALLVVHGPGTLSADALIKRHLSDNEADFH</sequence>
<reference evidence="9" key="1">
    <citation type="journal article" date="2019" name="Int. J. Syst. Evol. Microbiol.">
        <title>The Global Catalogue of Microorganisms (GCM) 10K type strain sequencing project: providing services to taxonomists for standard genome sequencing and annotation.</title>
        <authorList>
            <consortium name="The Broad Institute Genomics Platform"/>
            <consortium name="The Broad Institute Genome Sequencing Center for Infectious Disease"/>
            <person name="Wu L."/>
            <person name="Ma J."/>
        </authorList>
    </citation>
    <scope>NUCLEOTIDE SEQUENCE [LARGE SCALE GENOMIC DNA]</scope>
    <source>
        <strain evidence="9">LMG 29894</strain>
    </source>
</reference>
<dbReference type="InterPro" id="IPR051907">
    <property type="entry name" value="DoxX-like_oxidoreductase"/>
</dbReference>
<keyword evidence="5 7" id="KW-1133">Transmembrane helix</keyword>
<comment type="similarity">
    <text evidence="2">Belongs to the DoxX family.</text>
</comment>
<evidence type="ECO:0000256" key="5">
    <source>
        <dbReference type="ARBA" id="ARBA00022989"/>
    </source>
</evidence>
<dbReference type="Pfam" id="PF07681">
    <property type="entry name" value="DoxX"/>
    <property type="match status" value="1"/>
</dbReference>
<gene>
    <name evidence="8" type="ORF">ACFOW7_16130</name>
</gene>
<dbReference type="RefSeq" id="WP_378166162.1">
    <property type="nucleotide sequence ID" value="NZ_JBHSBU010000001.1"/>
</dbReference>